<dbReference type="EMBL" id="VSWC01000053">
    <property type="protein sequence ID" value="KAA1101662.1"/>
    <property type="molecule type" value="Genomic_DNA"/>
</dbReference>
<comment type="caution">
    <text evidence="3">The sequence shown here is derived from an EMBL/GenBank/DDBJ whole genome shotgun (WGS) entry which is preliminary data.</text>
</comment>
<evidence type="ECO:0000313" key="3">
    <source>
        <dbReference type="EMBL" id="KAA1101662.1"/>
    </source>
</evidence>
<evidence type="ECO:0000313" key="4">
    <source>
        <dbReference type="Proteomes" id="UP000324748"/>
    </source>
</evidence>
<sequence>MQIIAKILLSFLILGATIFALPSPPQDPAHPTGEATPKDPAPPPPDHPEPPKCC</sequence>
<accession>A0A5B0PLH1</accession>
<reference evidence="3 4" key="1">
    <citation type="submission" date="2019-05" db="EMBL/GenBank/DDBJ databases">
        <title>Emergence of the Ug99 lineage of the wheat stem rust pathogen through somatic hybridization.</title>
        <authorList>
            <person name="Li F."/>
            <person name="Upadhyaya N.M."/>
            <person name="Sperschneider J."/>
            <person name="Matny O."/>
            <person name="Nguyen-Phuc H."/>
            <person name="Mago R."/>
            <person name="Raley C."/>
            <person name="Miller M.E."/>
            <person name="Silverstein K.A.T."/>
            <person name="Henningsen E."/>
            <person name="Hirsch C.D."/>
            <person name="Visser B."/>
            <person name="Pretorius Z.A."/>
            <person name="Steffenson B.J."/>
            <person name="Schwessinger B."/>
            <person name="Dodds P.N."/>
            <person name="Figueroa M."/>
        </authorList>
    </citation>
    <scope>NUCLEOTIDE SEQUENCE [LARGE SCALE GENOMIC DNA]</scope>
    <source>
        <strain evidence="3">21-0</strain>
    </source>
</reference>
<evidence type="ECO:0000256" key="2">
    <source>
        <dbReference type="SAM" id="SignalP"/>
    </source>
</evidence>
<keyword evidence="2" id="KW-0732">Signal</keyword>
<feature type="signal peptide" evidence="2">
    <location>
        <begin position="1"/>
        <end position="20"/>
    </location>
</feature>
<evidence type="ECO:0000256" key="1">
    <source>
        <dbReference type="SAM" id="MobiDB-lite"/>
    </source>
</evidence>
<dbReference type="AlphaFoldDB" id="A0A5B0PLH1"/>
<keyword evidence="4" id="KW-1185">Reference proteome</keyword>
<feature type="region of interest" description="Disordered" evidence="1">
    <location>
        <begin position="22"/>
        <end position="54"/>
    </location>
</feature>
<dbReference type="Proteomes" id="UP000324748">
    <property type="component" value="Unassembled WGS sequence"/>
</dbReference>
<feature type="chain" id="PRO_5022764235" evidence="2">
    <location>
        <begin position="21"/>
        <end position="54"/>
    </location>
</feature>
<protein>
    <submittedName>
        <fullName evidence="3">Uncharacterized protein</fullName>
    </submittedName>
</protein>
<proteinExistence type="predicted"/>
<gene>
    <name evidence="3" type="ORF">PGT21_027232</name>
</gene>
<organism evidence="3 4">
    <name type="scientific">Puccinia graminis f. sp. tritici</name>
    <dbReference type="NCBI Taxonomy" id="56615"/>
    <lineage>
        <taxon>Eukaryota</taxon>
        <taxon>Fungi</taxon>
        <taxon>Dikarya</taxon>
        <taxon>Basidiomycota</taxon>
        <taxon>Pucciniomycotina</taxon>
        <taxon>Pucciniomycetes</taxon>
        <taxon>Pucciniales</taxon>
        <taxon>Pucciniaceae</taxon>
        <taxon>Puccinia</taxon>
    </lineage>
</organism>
<name>A0A5B0PLH1_PUCGR</name>